<evidence type="ECO:0000256" key="10">
    <source>
        <dbReference type="ARBA" id="ARBA00023315"/>
    </source>
</evidence>
<keyword evidence="3" id="KW-0808">Transferase</keyword>
<dbReference type="Pfam" id="PF17964">
    <property type="entry name" value="Big_10"/>
    <property type="match status" value="1"/>
</dbReference>
<dbReference type="Proteomes" id="UP000655868">
    <property type="component" value="Unassembled WGS sequence"/>
</dbReference>
<dbReference type="Gene3D" id="2.40.440.10">
    <property type="entry name" value="L,D-transpeptidase catalytic domain-like"/>
    <property type="match status" value="1"/>
</dbReference>
<feature type="active site" description="Nucleophile" evidence="13">
    <location>
        <position position="220"/>
    </location>
</feature>
<dbReference type="PROSITE" id="PS52029">
    <property type="entry name" value="LD_TPASE"/>
    <property type="match status" value="1"/>
</dbReference>
<evidence type="ECO:0000256" key="1">
    <source>
        <dbReference type="ARBA" id="ARBA00004752"/>
    </source>
</evidence>
<evidence type="ECO:0000256" key="7">
    <source>
        <dbReference type="ARBA" id="ARBA00023136"/>
    </source>
</evidence>
<keyword evidence="7" id="KW-0472">Membrane</keyword>
<keyword evidence="17" id="KW-1185">Reference proteome</keyword>
<evidence type="ECO:0000313" key="17">
    <source>
        <dbReference type="Proteomes" id="UP000655868"/>
    </source>
</evidence>
<protein>
    <submittedName>
        <fullName evidence="16">L,D-transpeptidase</fullName>
    </submittedName>
</protein>
<organism evidence="16 17">
    <name type="scientific">Antrihabitans stalagmiti</name>
    <dbReference type="NCBI Taxonomy" id="2799499"/>
    <lineage>
        <taxon>Bacteria</taxon>
        <taxon>Bacillati</taxon>
        <taxon>Actinomycetota</taxon>
        <taxon>Actinomycetes</taxon>
        <taxon>Mycobacteriales</taxon>
        <taxon>Nocardiaceae</taxon>
        <taxon>Antrihabitans</taxon>
    </lineage>
</organism>
<keyword evidence="9" id="KW-0449">Lipoprotein</keyword>
<comment type="pathway">
    <text evidence="12">Glycan biosynthesis.</text>
</comment>
<comment type="pathway">
    <text evidence="1 13">Cell wall biogenesis; peptidoglycan biosynthesis.</text>
</comment>
<evidence type="ECO:0000256" key="14">
    <source>
        <dbReference type="SAM" id="SignalP"/>
    </source>
</evidence>
<evidence type="ECO:0000313" key="16">
    <source>
        <dbReference type="EMBL" id="MBJ8338016.1"/>
    </source>
</evidence>
<dbReference type="GO" id="GO:0008360">
    <property type="term" value="P:regulation of cell shape"/>
    <property type="evidence" value="ECO:0007669"/>
    <property type="project" value="UniProtKB-UniRule"/>
</dbReference>
<feature type="domain" description="L,D-TPase catalytic" evidence="15">
    <location>
        <begin position="119"/>
        <end position="244"/>
    </location>
</feature>
<evidence type="ECO:0000256" key="8">
    <source>
        <dbReference type="ARBA" id="ARBA00023139"/>
    </source>
</evidence>
<feature type="chain" id="PRO_5038932614" evidence="14">
    <location>
        <begin position="29"/>
        <end position="244"/>
    </location>
</feature>
<dbReference type="GO" id="GO:0071555">
    <property type="term" value="P:cell wall organization"/>
    <property type="evidence" value="ECO:0007669"/>
    <property type="project" value="UniProtKB-UniRule"/>
</dbReference>
<evidence type="ECO:0000256" key="4">
    <source>
        <dbReference type="ARBA" id="ARBA00022729"/>
    </source>
</evidence>
<name>A0A934NMM8_9NOCA</name>
<dbReference type="AlphaFoldDB" id="A0A934NMM8"/>
<keyword evidence="5 13" id="KW-0133">Cell shape</keyword>
<evidence type="ECO:0000256" key="11">
    <source>
        <dbReference type="ARBA" id="ARBA00023316"/>
    </source>
</evidence>
<dbReference type="InterPro" id="IPR050979">
    <property type="entry name" value="LD-transpeptidase"/>
</dbReference>
<accession>A0A934NMM8</accession>
<evidence type="ECO:0000259" key="15">
    <source>
        <dbReference type="PROSITE" id="PS52029"/>
    </source>
</evidence>
<dbReference type="CDD" id="cd16913">
    <property type="entry name" value="YkuD_like"/>
    <property type="match status" value="1"/>
</dbReference>
<proteinExistence type="predicted"/>
<dbReference type="CDD" id="cd13431">
    <property type="entry name" value="LDT_IgD_like_1"/>
    <property type="match status" value="1"/>
</dbReference>
<keyword evidence="11 13" id="KW-0961">Cell wall biogenesis/degradation</keyword>
<dbReference type="InterPro" id="IPR041280">
    <property type="entry name" value="Big_10"/>
</dbReference>
<dbReference type="FunFam" id="2.40.440.10:FF:000005">
    <property type="entry name" value="L,D-transpeptidase 2"/>
    <property type="match status" value="1"/>
</dbReference>
<comment type="caution">
    <text evidence="16">The sequence shown here is derived from an EMBL/GenBank/DDBJ whole genome shotgun (WGS) entry which is preliminary data.</text>
</comment>
<dbReference type="PANTHER" id="PTHR30582:SF2">
    <property type="entry name" value="L,D-TRANSPEPTIDASE YCIB-RELATED"/>
    <property type="match status" value="1"/>
</dbReference>
<sequence>MRKPIARVVLVVLFAAAPMFGASATAQAGTHGPPLLDPPNGEIVGIAQPITVRFPTEISDRTAAERTITITTSTPVAGRFRWLDDSVVQWSPAEFWPAYSDVTVDAVGFRTQFQVGSALVAVANRSTHEFTVSIDGEVVQWMPASLGKPGYETPAGTFPVIEKFRDIVMDSSTYGVPINSKEGYKLDVEYAVRITWGGIFVHAAPWSADSQGYANVSHGCINLSTGNAAWFYNNAKRGDPVIVR</sequence>
<evidence type="ECO:0000256" key="9">
    <source>
        <dbReference type="ARBA" id="ARBA00023288"/>
    </source>
</evidence>
<dbReference type="PANTHER" id="PTHR30582">
    <property type="entry name" value="L,D-TRANSPEPTIDASE"/>
    <property type="match status" value="1"/>
</dbReference>
<dbReference type="GO" id="GO:0018104">
    <property type="term" value="P:peptidoglycan-protein cross-linking"/>
    <property type="evidence" value="ECO:0007669"/>
    <property type="project" value="TreeGrafter"/>
</dbReference>
<dbReference type="EMBL" id="JAEMNV010000001">
    <property type="protein sequence ID" value="MBJ8338016.1"/>
    <property type="molecule type" value="Genomic_DNA"/>
</dbReference>
<dbReference type="GO" id="GO:0016746">
    <property type="term" value="F:acyltransferase activity"/>
    <property type="evidence" value="ECO:0007669"/>
    <property type="project" value="UniProtKB-KW"/>
</dbReference>
<feature type="active site" description="Proton donor/acceptor" evidence="13">
    <location>
        <position position="202"/>
    </location>
</feature>
<evidence type="ECO:0000256" key="2">
    <source>
        <dbReference type="ARBA" id="ARBA00022475"/>
    </source>
</evidence>
<reference evidence="16" key="1">
    <citation type="submission" date="2020-12" db="EMBL/GenBank/DDBJ databases">
        <title>Antrihabitans popcorni sp. nov. and Antrihabitans auranticaus sp. nov., isolated from a larva cave.</title>
        <authorList>
            <person name="Lee S.D."/>
            <person name="Kim I.S."/>
        </authorList>
    </citation>
    <scope>NUCLEOTIDE SEQUENCE</scope>
    <source>
        <strain evidence="16">YC3-6</strain>
    </source>
</reference>
<dbReference type="RefSeq" id="WP_199702321.1">
    <property type="nucleotide sequence ID" value="NZ_JAEMNV010000001.1"/>
</dbReference>
<keyword evidence="6 13" id="KW-0573">Peptidoglycan synthesis</keyword>
<dbReference type="Pfam" id="PF03734">
    <property type="entry name" value="YkuD"/>
    <property type="match status" value="1"/>
</dbReference>
<evidence type="ECO:0000256" key="6">
    <source>
        <dbReference type="ARBA" id="ARBA00022984"/>
    </source>
</evidence>
<dbReference type="SUPFAM" id="SSF141523">
    <property type="entry name" value="L,D-transpeptidase catalytic domain-like"/>
    <property type="match status" value="1"/>
</dbReference>
<dbReference type="GO" id="GO:0005576">
    <property type="term" value="C:extracellular region"/>
    <property type="evidence" value="ECO:0007669"/>
    <property type="project" value="TreeGrafter"/>
</dbReference>
<evidence type="ECO:0000256" key="13">
    <source>
        <dbReference type="PROSITE-ProRule" id="PRU01373"/>
    </source>
</evidence>
<keyword evidence="4 14" id="KW-0732">Signal</keyword>
<evidence type="ECO:0000256" key="5">
    <source>
        <dbReference type="ARBA" id="ARBA00022960"/>
    </source>
</evidence>
<feature type="signal peptide" evidence="14">
    <location>
        <begin position="1"/>
        <end position="28"/>
    </location>
</feature>
<keyword evidence="8" id="KW-0564">Palmitate</keyword>
<dbReference type="GO" id="GO:0071972">
    <property type="term" value="F:peptidoglycan L,D-transpeptidase activity"/>
    <property type="evidence" value="ECO:0007669"/>
    <property type="project" value="TreeGrafter"/>
</dbReference>
<evidence type="ECO:0000256" key="3">
    <source>
        <dbReference type="ARBA" id="ARBA00022679"/>
    </source>
</evidence>
<keyword evidence="10" id="KW-0012">Acyltransferase</keyword>
<evidence type="ECO:0000256" key="12">
    <source>
        <dbReference type="ARBA" id="ARBA00060592"/>
    </source>
</evidence>
<dbReference type="Gene3D" id="2.60.40.3710">
    <property type="match status" value="1"/>
</dbReference>
<dbReference type="InterPro" id="IPR005490">
    <property type="entry name" value="LD_TPept_cat_dom"/>
</dbReference>
<gene>
    <name evidence="16" type="ORF">JGU71_03865</name>
</gene>
<keyword evidence="2" id="KW-1003">Cell membrane</keyword>
<dbReference type="InterPro" id="IPR038063">
    <property type="entry name" value="Transpep_catalytic_dom"/>
</dbReference>